<dbReference type="CDD" id="cd04722">
    <property type="entry name" value="TIM_phosphate_binding"/>
    <property type="match status" value="1"/>
</dbReference>
<proteinExistence type="inferred from homology"/>
<name>A0A6M1RGE5_9BACT</name>
<gene>
    <name evidence="3" type="ORF">G4L39_06860</name>
</gene>
<dbReference type="InterPro" id="IPR005137">
    <property type="entry name" value="BtpA"/>
</dbReference>
<reference evidence="3 4" key="1">
    <citation type="submission" date="2020-02" db="EMBL/GenBank/DDBJ databases">
        <title>Draft genome sequence of Limisphaera ngatamarikiensis NGM72.4T, a thermophilic Verrucomicrobia grouped in subdivision 3.</title>
        <authorList>
            <person name="Carere C.R."/>
            <person name="Steen J."/>
            <person name="Hugenholtz P."/>
            <person name="Stott M.B."/>
        </authorList>
    </citation>
    <scope>NUCLEOTIDE SEQUENCE [LARGE SCALE GENOMIC DNA]</scope>
    <source>
        <strain evidence="3 4">NGM72.4</strain>
    </source>
</reference>
<dbReference type="SUPFAM" id="SSF51366">
    <property type="entry name" value="Ribulose-phoshate binding barrel"/>
    <property type="match status" value="1"/>
</dbReference>
<evidence type="ECO:0000313" key="3">
    <source>
        <dbReference type="EMBL" id="NGO39118.1"/>
    </source>
</evidence>
<accession>A0A6M1RGE5</accession>
<evidence type="ECO:0000256" key="2">
    <source>
        <dbReference type="SAM" id="MobiDB-lite"/>
    </source>
</evidence>
<evidence type="ECO:0000313" key="4">
    <source>
        <dbReference type="Proteomes" id="UP000477311"/>
    </source>
</evidence>
<comment type="similarity">
    <text evidence="1">Belongs to the BtpA family.</text>
</comment>
<dbReference type="AlphaFoldDB" id="A0A6M1RGE5"/>
<feature type="region of interest" description="Disordered" evidence="2">
    <location>
        <begin position="1"/>
        <end position="23"/>
    </location>
</feature>
<dbReference type="Proteomes" id="UP000477311">
    <property type="component" value="Unassembled WGS sequence"/>
</dbReference>
<dbReference type="PIRSF" id="PIRSF005956">
    <property type="entry name" value="BtpA"/>
    <property type="match status" value="1"/>
</dbReference>
<dbReference type="Pfam" id="PF03437">
    <property type="entry name" value="BtpA"/>
    <property type="match status" value="1"/>
</dbReference>
<dbReference type="PANTHER" id="PTHR21381:SF3">
    <property type="entry name" value="SGC REGION PROTEIN SGCQ-RELATED"/>
    <property type="match status" value="1"/>
</dbReference>
<dbReference type="NCBIfam" id="TIGR00259">
    <property type="entry name" value="thylakoid_BtpA"/>
    <property type="match status" value="1"/>
</dbReference>
<dbReference type="EMBL" id="JAAKYA010000045">
    <property type="protein sequence ID" value="NGO39118.1"/>
    <property type="molecule type" value="Genomic_DNA"/>
</dbReference>
<dbReference type="PANTHER" id="PTHR21381">
    <property type="entry name" value="ZGC:162297"/>
    <property type="match status" value="1"/>
</dbReference>
<evidence type="ECO:0000256" key="1">
    <source>
        <dbReference type="ARBA" id="ARBA00006007"/>
    </source>
</evidence>
<protein>
    <submittedName>
        <fullName evidence="3">BtpA/SgcQ family protein</fullName>
    </submittedName>
</protein>
<sequence length="291" mass="31833">MKPTPNRPFPAAGRPSIATPARRPLPPHPLVAVIALQPLPGSPLYAGSHTAILNQALADARLYANAGVDALLIENSYDLPYTRPPLPAPAVRLVTRIARQLRSQFPGPIGIQLLEAANRTALEVAAEADLDFLRVEGYVFAHIGGAGLIEGCAGQLLRLRRQWHVEHIRIFADLKKKHCSHALTADLDLVDELKQAEFFLVDGVVVTGPRTGEPPALALLRRVRRHAHVPVWIGSGITPQNLPRYFPHADGFIVGSTFRARGDFLAPLDPGRLHAFLNTWRRCCKPVNPTD</sequence>
<keyword evidence="4" id="KW-1185">Reference proteome</keyword>
<organism evidence="3 4">
    <name type="scientific">Limisphaera ngatamarikiensis</name>
    <dbReference type="NCBI Taxonomy" id="1324935"/>
    <lineage>
        <taxon>Bacteria</taxon>
        <taxon>Pseudomonadati</taxon>
        <taxon>Verrucomicrobiota</taxon>
        <taxon>Verrucomicrobiia</taxon>
        <taxon>Limisphaerales</taxon>
        <taxon>Limisphaeraceae</taxon>
        <taxon>Limisphaera</taxon>
    </lineage>
</organism>
<dbReference type="Gene3D" id="3.20.20.70">
    <property type="entry name" value="Aldolase class I"/>
    <property type="match status" value="1"/>
</dbReference>
<dbReference type="InterPro" id="IPR013785">
    <property type="entry name" value="Aldolase_TIM"/>
</dbReference>
<dbReference type="InterPro" id="IPR011060">
    <property type="entry name" value="RibuloseP-bd_barrel"/>
</dbReference>
<comment type="caution">
    <text evidence="3">The sequence shown here is derived from an EMBL/GenBank/DDBJ whole genome shotgun (WGS) entry which is preliminary data.</text>
</comment>